<feature type="region of interest" description="Disordered" evidence="1">
    <location>
        <begin position="949"/>
        <end position="995"/>
    </location>
</feature>
<accession>A0A8B6CI02</accession>
<feature type="compositionally biased region" description="Low complexity" evidence="1">
    <location>
        <begin position="903"/>
        <end position="918"/>
    </location>
</feature>
<protein>
    <submittedName>
        <fullName evidence="3">Ubiquitin carboxyl-terminal hydrolase 47</fullName>
        <ecNumber evidence="3">3.4.19.12</ecNumber>
    </submittedName>
</protein>
<feature type="compositionally biased region" description="Basic and acidic residues" evidence="1">
    <location>
        <begin position="860"/>
        <end position="873"/>
    </location>
</feature>
<dbReference type="InterPro" id="IPR038765">
    <property type="entry name" value="Papain-like_cys_pep_sf"/>
</dbReference>
<dbReference type="PANTHER" id="PTHR24006:SF702">
    <property type="entry name" value="UBIQUITIN CARBOXYL-TERMINAL HYDROLASE 47"/>
    <property type="match status" value="1"/>
</dbReference>
<dbReference type="SUPFAM" id="SSF54001">
    <property type="entry name" value="Cysteine proteinases"/>
    <property type="match status" value="1"/>
</dbReference>
<dbReference type="GO" id="GO:0004843">
    <property type="term" value="F:cysteine-type deubiquitinase activity"/>
    <property type="evidence" value="ECO:0007669"/>
    <property type="project" value="UniProtKB-EC"/>
</dbReference>
<feature type="region of interest" description="Disordered" evidence="1">
    <location>
        <begin position="847"/>
        <end position="918"/>
    </location>
</feature>
<dbReference type="GO" id="GO:0005634">
    <property type="term" value="C:nucleus"/>
    <property type="evidence" value="ECO:0007669"/>
    <property type="project" value="TreeGrafter"/>
</dbReference>
<feature type="domain" description="USP" evidence="2">
    <location>
        <begin position="174"/>
        <end position="553"/>
    </location>
</feature>
<dbReference type="Gene3D" id="3.90.70.10">
    <property type="entry name" value="Cysteine proteinases"/>
    <property type="match status" value="1"/>
</dbReference>
<dbReference type="GO" id="GO:0016579">
    <property type="term" value="P:protein deubiquitination"/>
    <property type="evidence" value="ECO:0007669"/>
    <property type="project" value="InterPro"/>
</dbReference>
<organism evidence="3 4">
    <name type="scientific">Mytilus galloprovincialis</name>
    <name type="common">Mediterranean mussel</name>
    <dbReference type="NCBI Taxonomy" id="29158"/>
    <lineage>
        <taxon>Eukaryota</taxon>
        <taxon>Metazoa</taxon>
        <taxon>Spiralia</taxon>
        <taxon>Lophotrochozoa</taxon>
        <taxon>Mollusca</taxon>
        <taxon>Bivalvia</taxon>
        <taxon>Autobranchia</taxon>
        <taxon>Pteriomorphia</taxon>
        <taxon>Mytilida</taxon>
        <taxon>Mytiloidea</taxon>
        <taxon>Mytilidae</taxon>
        <taxon>Mytilinae</taxon>
        <taxon>Mytilus</taxon>
    </lineage>
</organism>
<evidence type="ECO:0000256" key="1">
    <source>
        <dbReference type="SAM" id="MobiDB-lite"/>
    </source>
</evidence>
<sequence length="1082" mass="123071">MVTGDNSQVVPTENVCVAEEPRILCVIRDMIDPNTAGNKKTVNLPASTSIGDVIDEISKLTRYIASSINIKYNKQVAAEMEEISLYTCAKQKLSDICMLGTRRHEFTVVEKEDTLPQKLSEIPPAPDPPSYDSVASTSSSYISGSTPANETVSTYPDSGYTYASIMLKSDTGYVGLVNQAMTCYLNSLIQTLYMTPEFRNALYRWEFDGSEDEAFKSIPYQLQKLFLQLQTSKKRAVETTELTRSFGWDSSEVWQQHDVQELCRVMFDALESKWRNTDQANLINHLYQGKMKDYVKCLECNNESARVDAYLDIPLVIRPFGSQTAYSSVREAIDAFVHPEILNDTNQYFCEKCNKKCDAHKGFKFETFPYLLTLQLKRFDFDYNTMHRIKLNERMTFPDVLNLNHLVESTTNSTECASEKVIPDPAEDSSDEGIDEGIEVENCVSGASSGSDSSSLLNEAAANSRNAQEMKGPYMYELFSIMIHSGSAAGGHYYAYIKCFIDGQWYSFNDQHVSKITYEEITKTYGGSTGSRGYYSATYTSSTNAYMLMYRQIDKQRNADFTQPDGFPAHIKQHLQNMKDKEENEKRQRELDKSMCKIKLFCYHPVKKRQIEQKLEIHKDKTLTESTEIAYKMFELEDVLPLDCCRIVKYDEYHDSLECSYEGQEEHTMGQILGGVKQAYNFDLLLETKHSDQEFQEYRPGGVTVKVYVADIENDILHDPISVRAYQTQTVNEFKKLVSNILKCPVDQMRCVLERFHSDLRFLAVPNKTLKAEGFFKSNKVYIEFSGLESVESGQFQCSRFYKLLDRHQNTIRIYVNIPSVDEVNEYMKSSYRHNKLLEDMCSSVKSTQDNNSLDVDEGISDRGSDSELDSKLKSVTLNNSHSDRSLGQCTSPTETGSEGRTSSPVGQSCSSSQETSTSAEFSLNTNYSAESGADNYNVDDVIREPVEHCDSDSEQTAPPSPGDRGINDMDTHSSKEGSENLDTDNKNESENWDNDEVTIVHEEPFKHYFNMVNRDEDIVSKQRSLTILVDKRITLGAFKAELEPFIGTDSENFKVYRVYTKNQEFESIRLSETLSFFEDGK</sequence>
<evidence type="ECO:0000259" key="2">
    <source>
        <dbReference type="PROSITE" id="PS50235"/>
    </source>
</evidence>
<keyword evidence="4" id="KW-1185">Reference proteome</keyword>
<feature type="compositionally biased region" description="Low complexity" evidence="1">
    <location>
        <begin position="130"/>
        <end position="145"/>
    </location>
</feature>
<dbReference type="PROSITE" id="PS50235">
    <property type="entry name" value="USP_3"/>
    <property type="match status" value="1"/>
</dbReference>
<feature type="region of interest" description="Disordered" evidence="1">
    <location>
        <begin position="115"/>
        <end position="149"/>
    </location>
</feature>
<reference evidence="3" key="1">
    <citation type="submission" date="2018-11" db="EMBL/GenBank/DDBJ databases">
        <authorList>
            <person name="Alioto T."/>
            <person name="Alioto T."/>
        </authorList>
    </citation>
    <scope>NUCLEOTIDE SEQUENCE</scope>
</reference>
<dbReference type="OrthoDB" id="289038at2759"/>
<proteinExistence type="predicted"/>
<dbReference type="PANTHER" id="PTHR24006">
    <property type="entry name" value="UBIQUITIN CARBOXYL-TERMINAL HYDROLASE"/>
    <property type="match status" value="1"/>
</dbReference>
<dbReference type="Proteomes" id="UP000596742">
    <property type="component" value="Unassembled WGS sequence"/>
</dbReference>
<name>A0A8B6CI02_MYTGA</name>
<keyword evidence="3" id="KW-0378">Hydrolase</keyword>
<gene>
    <name evidence="3" type="ORF">MGAL_10B087669</name>
</gene>
<dbReference type="Pfam" id="PF00443">
    <property type="entry name" value="UCH"/>
    <property type="match status" value="1"/>
</dbReference>
<dbReference type="GO" id="GO:0005829">
    <property type="term" value="C:cytosol"/>
    <property type="evidence" value="ECO:0007669"/>
    <property type="project" value="TreeGrafter"/>
</dbReference>
<dbReference type="InterPro" id="IPR050164">
    <property type="entry name" value="Peptidase_C19"/>
</dbReference>
<dbReference type="CDD" id="cd02659">
    <property type="entry name" value="peptidase_C19C"/>
    <property type="match status" value="1"/>
</dbReference>
<evidence type="ECO:0000313" key="3">
    <source>
        <dbReference type="EMBL" id="VDI04849.1"/>
    </source>
</evidence>
<dbReference type="EC" id="3.4.19.12" evidence="3"/>
<dbReference type="AlphaFoldDB" id="A0A8B6CI02"/>
<feature type="compositionally biased region" description="Polar residues" evidence="1">
    <location>
        <begin position="874"/>
        <end position="902"/>
    </location>
</feature>
<feature type="compositionally biased region" description="Basic and acidic residues" evidence="1">
    <location>
        <begin position="966"/>
        <end position="990"/>
    </location>
</feature>
<evidence type="ECO:0000313" key="4">
    <source>
        <dbReference type="Proteomes" id="UP000596742"/>
    </source>
</evidence>
<dbReference type="InterPro" id="IPR018200">
    <property type="entry name" value="USP_CS"/>
</dbReference>
<dbReference type="PROSITE" id="PS00972">
    <property type="entry name" value="USP_1"/>
    <property type="match status" value="1"/>
</dbReference>
<dbReference type="InterPro" id="IPR001394">
    <property type="entry name" value="Peptidase_C19_UCH"/>
</dbReference>
<dbReference type="Pfam" id="PF25985">
    <property type="entry name" value="Ubiquitin_USP47_N"/>
    <property type="match status" value="1"/>
</dbReference>
<feature type="non-terminal residue" evidence="3">
    <location>
        <position position="1082"/>
    </location>
</feature>
<dbReference type="EMBL" id="UYJE01001748">
    <property type="protein sequence ID" value="VDI04849.1"/>
    <property type="molecule type" value="Genomic_DNA"/>
</dbReference>
<dbReference type="PROSITE" id="PS00973">
    <property type="entry name" value="USP_2"/>
    <property type="match status" value="1"/>
</dbReference>
<comment type="caution">
    <text evidence="3">The sequence shown here is derived from an EMBL/GenBank/DDBJ whole genome shotgun (WGS) entry which is preliminary data.</text>
</comment>
<dbReference type="InterPro" id="IPR028889">
    <property type="entry name" value="USP"/>
</dbReference>